<dbReference type="EMBL" id="JBHSHP010000037">
    <property type="protein sequence ID" value="MFC4755397.1"/>
    <property type="molecule type" value="Genomic_DNA"/>
</dbReference>
<evidence type="ECO:0000259" key="1">
    <source>
        <dbReference type="PROSITE" id="PS51819"/>
    </source>
</evidence>
<dbReference type="PROSITE" id="PS51819">
    <property type="entry name" value="VOC"/>
    <property type="match status" value="1"/>
</dbReference>
<dbReference type="SUPFAM" id="SSF54593">
    <property type="entry name" value="Glyoxalase/Bleomycin resistance protein/Dihydroxybiphenyl dioxygenase"/>
    <property type="match status" value="1"/>
</dbReference>
<keyword evidence="3" id="KW-1185">Reference proteome</keyword>
<sequence length="117" mass="12254">MTSHDTRMVILSTDDVDASVDFYTRALGFVLKFRDGAHFAALDGNGITVALATDSDHPAPGRVVLGVKTADVDASVAAAIAAGGESTTAPHDGPHERRGIVRDATGNDIMFYQPLTN</sequence>
<comment type="caution">
    <text evidence="2">The sequence shown here is derived from an EMBL/GenBank/DDBJ whole genome shotgun (WGS) entry which is preliminary data.</text>
</comment>
<dbReference type="RefSeq" id="WP_344994091.1">
    <property type="nucleotide sequence ID" value="NZ_BAABCD010000035.1"/>
</dbReference>
<dbReference type="Gene3D" id="3.10.180.10">
    <property type="entry name" value="2,3-Dihydroxybiphenyl 1,2-Dioxygenase, domain 1"/>
    <property type="match status" value="1"/>
</dbReference>
<proteinExistence type="predicted"/>
<protein>
    <submittedName>
        <fullName evidence="2">VOC family protein</fullName>
    </submittedName>
</protein>
<dbReference type="CDD" id="cd06587">
    <property type="entry name" value="VOC"/>
    <property type="match status" value="1"/>
</dbReference>
<evidence type="ECO:0000313" key="2">
    <source>
        <dbReference type="EMBL" id="MFC4755397.1"/>
    </source>
</evidence>
<name>A0ABV9PQM8_9ACTN</name>
<evidence type="ECO:0000313" key="3">
    <source>
        <dbReference type="Proteomes" id="UP001595836"/>
    </source>
</evidence>
<reference evidence="3" key="1">
    <citation type="journal article" date="2019" name="Int. J. Syst. Evol. Microbiol.">
        <title>The Global Catalogue of Microorganisms (GCM) 10K type strain sequencing project: providing services to taxonomists for standard genome sequencing and annotation.</title>
        <authorList>
            <consortium name="The Broad Institute Genomics Platform"/>
            <consortium name="The Broad Institute Genome Sequencing Center for Infectious Disease"/>
            <person name="Wu L."/>
            <person name="Ma J."/>
        </authorList>
    </citation>
    <scope>NUCLEOTIDE SEQUENCE [LARGE SCALE GENOMIC DNA]</scope>
    <source>
        <strain evidence="3">JCM 11882</strain>
    </source>
</reference>
<dbReference type="Proteomes" id="UP001595836">
    <property type="component" value="Unassembled WGS sequence"/>
</dbReference>
<dbReference type="PANTHER" id="PTHR33993">
    <property type="entry name" value="GLYOXALASE-RELATED"/>
    <property type="match status" value="1"/>
</dbReference>
<dbReference type="InterPro" id="IPR037523">
    <property type="entry name" value="VOC_core"/>
</dbReference>
<gene>
    <name evidence="2" type="ORF">ACFO7U_11505</name>
</gene>
<organism evidence="2 3">
    <name type="scientific">Dietzia aurantiaca</name>
    <dbReference type="NCBI Taxonomy" id="983873"/>
    <lineage>
        <taxon>Bacteria</taxon>
        <taxon>Bacillati</taxon>
        <taxon>Actinomycetota</taxon>
        <taxon>Actinomycetes</taxon>
        <taxon>Mycobacteriales</taxon>
        <taxon>Dietziaceae</taxon>
        <taxon>Dietzia</taxon>
    </lineage>
</organism>
<dbReference type="InterPro" id="IPR004360">
    <property type="entry name" value="Glyas_Fos-R_dOase_dom"/>
</dbReference>
<dbReference type="InterPro" id="IPR029068">
    <property type="entry name" value="Glyas_Bleomycin-R_OHBP_Dase"/>
</dbReference>
<feature type="domain" description="VOC" evidence="1">
    <location>
        <begin position="4"/>
        <end position="114"/>
    </location>
</feature>
<dbReference type="Pfam" id="PF00903">
    <property type="entry name" value="Glyoxalase"/>
    <property type="match status" value="1"/>
</dbReference>
<dbReference type="InterPro" id="IPR052164">
    <property type="entry name" value="Anthracycline_SecMetBiosynth"/>
</dbReference>
<accession>A0ABV9PQM8</accession>